<keyword evidence="7" id="KW-0808">Transferase</keyword>
<sequence>MAATHQILPVSMYIICLCYLLSLASAPPGLATALSFNFNFSSSNSVDPCDTELRCERDARMGSGAIDLTKNELRNNIYSAGRASYGRPVPLWNNATGEVASFSSNFTFQIRPQDEPSDPVCDGSGGMGDGMAFFLARYPSRIPPNSYGMNLALFNDSNNLNATGDDRVVAVEFDTYLSSSIDHSNNHVGIDVNSINSKAYKNVTTRLGSNNAVVTAEVTYDNRTGVLVARLQISGDGEWYTVNTPVDIKKDLPQQVAVGFSGASGVCIDLHQVLSWSFSSTLVDATVQATNSRRLRQLVPVLVPSMVVAFLALLCTVAILVYRRGKWNSDGGEEHDQAEFERGVGPRRYSYRELAAATKGFAEEEKLGHGGFGNVYQGSLSDQDGPVAIKMLSAESSAQGRKEFESEVKIISRLRHRNLVHLLGWSDSPKGLLLIYQLVPEGSLDRHIHTSCLTWAQRYKIIIGLGSALRYLHMEWDQCVLHGDIKPSNILLDSSCNTKLGDFGLARLVDHGAGPRTTQVVMGTAGYIDPEFIRTRRPTTESDIYSFGMVLLEVVSSRRPDMDIDTEQPAAAVDKVAIPLLKWVWDLYEKSAIVEAVDRRLKGDEQLSDGHDGKWQVHRALVVGLWCTHPDPSVRPSVVQFMNVLQLKEVTLPILSRPGPSFYIFHGSHGYNASSSSSANVCSDVSWASSGR</sequence>
<keyword evidence="6" id="KW-0723">Serine/threonine-protein kinase</keyword>
<dbReference type="InterPro" id="IPR008271">
    <property type="entry name" value="Ser/Thr_kinase_AS"/>
</dbReference>
<dbReference type="Proteomes" id="UP000019116">
    <property type="component" value="Chromosome Un"/>
</dbReference>
<comment type="subcellular location">
    <subcellularLocation>
        <location evidence="1">Cell membrane</location>
        <topology evidence="1">Single-pass type I membrane protein</topology>
    </subcellularLocation>
</comment>
<evidence type="ECO:0000256" key="15">
    <source>
        <dbReference type="ARBA" id="ARBA00023136"/>
    </source>
</evidence>
<keyword evidence="12" id="KW-0418">Kinase</keyword>
<dbReference type="Gene3D" id="1.10.510.10">
    <property type="entry name" value="Transferase(Phosphotransferase) domain 1"/>
    <property type="match status" value="1"/>
</dbReference>
<evidence type="ECO:0000256" key="10">
    <source>
        <dbReference type="ARBA" id="ARBA00022734"/>
    </source>
</evidence>
<organism evidence="21">
    <name type="scientific">Triticum aestivum</name>
    <name type="common">Wheat</name>
    <dbReference type="NCBI Taxonomy" id="4565"/>
    <lineage>
        <taxon>Eukaryota</taxon>
        <taxon>Viridiplantae</taxon>
        <taxon>Streptophyta</taxon>
        <taxon>Embryophyta</taxon>
        <taxon>Tracheophyta</taxon>
        <taxon>Spermatophyta</taxon>
        <taxon>Magnoliopsida</taxon>
        <taxon>Liliopsida</taxon>
        <taxon>Poales</taxon>
        <taxon>Poaceae</taxon>
        <taxon>BOP clade</taxon>
        <taxon>Pooideae</taxon>
        <taxon>Triticodae</taxon>
        <taxon>Triticeae</taxon>
        <taxon>Triticinae</taxon>
        <taxon>Triticum</taxon>
    </lineage>
</organism>
<name>A0A341ZDE8_WHEAT</name>
<dbReference type="CDD" id="cd06899">
    <property type="entry name" value="lectin_legume_LecRK_Arcelin_ConA"/>
    <property type="match status" value="1"/>
</dbReference>
<feature type="chain" id="PRO_5043164250" description="non-specific serine/threonine protein kinase" evidence="19">
    <location>
        <begin position="27"/>
        <end position="692"/>
    </location>
</feature>
<dbReference type="PROSITE" id="PS00307">
    <property type="entry name" value="LECTIN_LEGUME_BETA"/>
    <property type="match status" value="1"/>
</dbReference>
<dbReference type="EC" id="2.7.11.1" evidence="4"/>
<evidence type="ECO:0000256" key="19">
    <source>
        <dbReference type="SAM" id="SignalP"/>
    </source>
</evidence>
<keyword evidence="8 18" id="KW-0812">Transmembrane</keyword>
<dbReference type="SUPFAM" id="SSF56112">
    <property type="entry name" value="Protein kinase-like (PK-like)"/>
    <property type="match status" value="1"/>
</dbReference>
<dbReference type="SMR" id="A0A341ZDE8"/>
<dbReference type="Pfam" id="PF00069">
    <property type="entry name" value="Pkinase"/>
    <property type="match status" value="1"/>
</dbReference>
<dbReference type="InterPro" id="IPR050528">
    <property type="entry name" value="L-type_Lectin-RKs"/>
</dbReference>
<dbReference type="PROSITE" id="PS50011">
    <property type="entry name" value="PROTEIN_KINASE_DOM"/>
    <property type="match status" value="1"/>
</dbReference>
<dbReference type="Gene3D" id="2.60.120.200">
    <property type="match status" value="1"/>
</dbReference>
<keyword evidence="10" id="KW-0430">Lectin</keyword>
<evidence type="ECO:0000256" key="9">
    <source>
        <dbReference type="ARBA" id="ARBA00022729"/>
    </source>
</evidence>
<evidence type="ECO:0000256" key="8">
    <source>
        <dbReference type="ARBA" id="ARBA00022692"/>
    </source>
</evidence>
<dbReference type="InterPro" id="IPR017441">
    <property type="entry name" value="Protein_kinase_ATP_BS"/>
</dbReference>
<evidence type="ECO:0000256" key="1">
    <source>
        <dbReference type="ARBA" id="ARBA00004251"/>
    </source>
</evidence>
<dbReference type="Gramene" id="TraesCSU02G199000.1">
    <property type="protein sequence ID" value="TraesCSU02G199000.1"/>
    <property type="gene ID" value="TraesCSU02G199000"/>
</dbReference>
<evidence type="ECO:0000313" key="21">
    <source>
        <dbReference type="EnsemblPlants" id="TraesCS4A02G394200.1"/>
    </source>
</evidence>
<comment type="similarity">
    <text evidence="2">In the N-terminal section; belongs to the leguminous lectin family.</text>
</comment>
<evidence type="ECO:0000256" key="14">
    <source>
        <dbReference type="ARBA" id="ARBA00022989"/>
    </source>
</evidence>
<dbReference type="GO" id="GO:0005524">
    <property type="term" value="F:ATP binding"/>
    <property type="evidence" value="ECO:0007669"/>
    <property type="project" value="UniProtKB-UniRule"/>
</dbReference>
<keyword evidence="9 19" id="KW-0732">Signal</keyword>
<reference evidence="21" key="1">
    <citation type="submission" date="2018-08" db="EMBL/GenBank/DDBJ databases">
        <authorList>
            <person name="Rossello M."/>
        </authorList>
    </citation>
    <scope>NUCLEOTIDE SEQUENCE [LARGE SCALE GENOMIC DNA]</scope>
    <source>
        <strain evidence="21">cv. Chinese Spring</strain>
    </source>
</reference>
<dbReference type="GO" id="GO:0030246">
    <property type="term" value="F:carbohydrate binding"/>
    <property type="evidence" value="ECO:0007669"/>
    <property type="project" value="UniProtKB-KW"/>
</dbReference>
<evidence type="ECO:0000256" key="17">
    <source>
        <dbReference type="PROSITE-ProRule" id="PRU10141"/>
    </source>
</evidence>
<evidence type="ECO:0000256" key="7">
    <source>
        <dbReference type="ARBA" id="ARBA00022679"/>
    </source>
</evidence>
<evidence type="ECO:0000256" key="4">
    <source>
        <dbReference type="ARBA" id="ARBA00012513"/>
    </source>
</evidence>
<evidence type="ECO:0000256" key="6">
    <source>
        <dbReference type="ARBA" id="ARBA00022527"/>
    </source>
</evidence>
<dbReference type="EnsemblPlants" id="TraesCS4A02G394200.1">
    <property type="protein sequence ID" value="TraesCS4A02G394200.1"/>
    <property type="gene ID" value="TraesCS4A02G394200"/>
</dbReference>
<proteinExistence type="inferred from homology"/>
<dbReference type="GO" id="GO:0005886">
    <property type="term" value="C:plasma membrane"/>
    <property type="evidence" value="ECO:0000318"/>
    <property type="project" value="GO_Central"/>
</dbReference>
<gene>
    <name evidence="21" type="primary">LOC123083373</name>
</gene>
<comment type="similarity">
    <text evidence="3">In the C-terminal section; belongs to the protein kinase superfamily. Ser/Thr protein kinase family.</text>
</comment>
<evidence type="ECO:0000256" key="3">
    <source>
        <dbReference type="ARBA" id="ARBA00010217"/>
    </source>
</evidence>
<keyword evidence="16" id="KW-0325">Glycoprotein</keyword>
<dbReference type="PaxDb" id="4565-Traes_4AL_7CC0FB23A.2"/>
<evidence type="ECO:0000256" key="2">
    <source>
        <dbReference type="ARBA" id="ARBA00008536"/>
    </source>
</evidence>
<accession>A0A341ZDE8</accession>
<evidence type="ECO:0000256" key="16">
    <source>
        <dbReference type="ARBA" id="ARBA00023180"/>
    </source>
</evidence>
<dbReference type="STRING" id="4565.A0A341ZDE8"/>
<dbReference type="PROSITE" id="PS00108">
    <property type="entry name" value="PROTEIN_KINASE_ST"/>
    <property type="match status" value="1"/>
</dbReference>
<keyword evidence="11 17" id="KW-0547">Nucleotide-binding</keyword>
<evidence type="ECO:0000313" key="22">
    <source>
        <dbReference type="Proteomes" id="UP000019116"/>
    </source>
</evidence>
<dbReference type="PANTHER" id="PTHR27007">
    <property type="match status" value="1"/>
</dbReference>
<keyword evidence="13 17" id="KW-0067">ATP-binding</keyword>
<keyword evidence="14 18" id="KW-1133">Transmembrane helix</keyword>
<dbReference type="InterPro" id="IPR019825">
    <property type="entry name" value="Lectin_legB_Mn/Ca_BS"/>
</dbReference>
<feature type="transmembrane region" description="Helical" evidence="18">
    <location>
        <begin position="301"/>
        <end position="322"/>
    </location>
</feature>
<dbReference type="SUPFAM" id="SSF49899">
    <property type="entry name" value="Concanavalin A-like lectins/glucanases"/>
    <property type="match status" value="1"/>
</dbReference>
<dbReference type="FunFam" id="3.30.200.20:FF:000168">
    <property type="entry name" value="L-type lectin-domain containing receptor kinase IX.1"/>
    <property type="match status" value="1"/>
</dbReference>
<dbReference type="InterPro" id="IPR000719">
    <property type="entry name" value="Prot_kinase_dom"/>
</dbReference>
<dbReference type="InterPro" id="IPR013320">
    <property type="entry name" value="ConA-like_dom_sf"/>
</dbReference>
<evidence type="ECO:0000256" key="18">
    <source>
        <dbReference type="SAM" id="Phobius"/>
    </source>
</evidence>
<dbReference type="PROSITE" id="PS00107">
    <property type="entry name" value="PROTEIN_KINASE_ATP"/>
    <property type="match status" value="1"/>
</dbReference>
<reference evidence="21" key="2">
    <citation type="submission" date="2018-10" db="UniProtKB">
        <authorList>
            <consortium name="EnsemblPlants"/>
        </authorList>
    </citation>
    <scope>IDENTIFICATION</scope>
</reference>
<dbReference type="EnsemblPlants" id="TraesCSU02G199000.1">
    <property type="protein sequence ID" value="TraesCSU02G199000.1"/>
    <property type="gene ID" value="TraesCSU02G199000"/>
</dbReference>
<dbReference type="AlphaFoldDB" id="A0A341ZDE8"/>
<dbReference type="GO" id="GO:0004674">
    <property type="term" value="F:protein serine/threonine kinase activity"/>
    <property type="evidence" value="ECO:0007669"/>
    <property type="project" value="UniProtKB-KW"/>
</dbReference>
<dbReference type="InterPro" id="IPR001220">
    <property type="entry name" value="Legume_lectin_dom"/>
</dbReference>
<dbReference type="Proteomes" id="UP000019116">
    <property type="component" value="Chromosome 4A"/>
</dbReference>
<dbReference type="Gramene" id="TraesNOR4A03G02223290.1">
    <property type="protein sequence ID" value="TraesNOR4A03G02223290.1"/>
    <property type="gene ID" value="TraesNOR4A03G02223290"/>
</dbReference>
<feature type="domain" description="Protein kinase" evidence="20">
    <location>
        <begin position="361"/>
        <end position="655"/>
    </location>
</feature>
<evidence type="ECO:0000259" key="20">
    <source>
        <dbReference type="PROSITE" id="PS50011"/>
    </source>
</evidence>
<dbReference type="Pfam" id="PF00139">
    <property type="entry name" value="Lectin_legB"/>
    <property type="match status" value="1"/>
</dbReference>
<feature type="binding site" evidence="17">
    <location>
        <position position="390"/>
    </location>
    <ligand>
        <name>ATP</name>
        <dbReference type="ChEBI" id="CHEBI:30616"/>
    </ligand>
</feature>
<evidence type="ECO:0000256" key="13">
    <source>
        <dbReference type="ARBA" id="ARBA00022840"/>
    </source>
</evidence>
<dbReference type="FunFam" id="1.10.510.10:FF:000522">
    <property type="entry name" value="L-type lectin-domain containing receptor kinase IX.1"/>
    <property type="match status" value="1"/>
</dbReference>
<keyword evidence="15 18" id="KW-0472">Membrane</keyword>
<evidence type="ECO:0000256" key="5">
    <source>
        <dbReference type="ARBA" id="ARBA00022475"/>
    </source>
</evidence>
<dbReference type="SMART" id="SM00220">
    <property type="entry name" value="S_TKc"/>
    <property type="match status" value="1"/>
</dbReference>
<keyword evidence="5" id="KW-1003">Cell membrane</keyword>
<dbReference type="InterPro" id="IPR011009">
    <property type="entry name" value="Kinase-like_dom_sf"/>
</dbReference>
<evidence type="ECO:0000256" key="12">
    <source>
        <dbReference type="ARBA" id="ARBA00022777"/>
    </source>
</evidence>
<dbReference type="Gene3D" id="3.30.200.20">
    <property type="entry name" value="Phosphorylase Kinase, domain 1"/>
    <property type="match status" value="1"/>
</dbReference>
<dbReference type="Gramene" id="TraesCS4A02G394200.1">
    <property type="protein sequence ID" value="TraesCS4A02G394200.1"/>
    <property type="gene ID" value="TraesCS4A02G394200"/>
</dbReference>
<dbReference type="OMA" id="HIRYNGL"/>
<evidence type="ECO:0000256" key="11">
    <source>
        <dbReference type="ARBA" id="ARBA00022741"/>
    </source>
</evidence>
<keyword evidence="22" id="KW-1185">Reference proteome</keyword>
<protein>
    <recommendedName>
        <fullName evidence="4">non-specific serine/threonine protein kinase</fullName>
        <ecNumber evidence="4">2.7.11.1</ecNumber>
    </recommendedName>
</protein>
<feature type="signal peptide" evidence="19">
    <location>
        <begin position="1"/>
        <end position="26"/>
    </location>
</feature>